<dbReference type="Proteomes" id="UP001597036">
    <property type="component" value="Unassembled WGS sequence"/>
</dbReference>
<feature type="domain" description="Peptidoglycan binding-like" evidence="1">
    <location>
        <begin position="238"/>
        <end position="283"/>
    </location>
</feature>
<dbReference type="GO" id="GO:0016787">
    <property type="term" value="F:hydrolase activity"/>
    <property type="evidence" value="ECO:0007669"/>
    <property type="project" value="UniProtKB-KW"/>
</dbReference>
<dbReference type="Pfam" id="PF08924">
    <property type="entry name" value="Rv2525c_GlyHyd-like"/>
    <property type="match status" value="1"/>
</dbReference>
<dbReference type="InterPro" id="IPR017853">
    <property type="entry name" value="GH"/>
</dbReference>
<evidence type="ECO:0000259" key="1">
    <source>
        <dbReference type="Pfam" id="PF01471"/>
    </source>
</evidence>
<dbReference type="Gene3D" id="1.10.101.10">
    <property type="entry name" value="PGBD-like superfamily/PGBD"/>
    <property type="match status" value="1"/>
</dbReference>
<feature type="domain" description="Rv2525c-like glycoside hydrolase-like" evidence="2">
    <location>
        <begin position="311"/>
        <end position="487"/>
    </location>
</feature>
<dbReference type="SUPFAM" id="SSF47090">
    <property type="entry name" value="PGBD-like"/>
    <property type="match status" value="1"/>
</dbReference>
<evidence type="ECO:0000313" key="4">
    <source>
        <dbReference type="Proteomes" id="UP001597036"/>
    </source>
</evidence>
<evidence type="ECO:0000313" key="3">
    <source>
        <dbReference type="EMBL" id="MFD0704642.1"/>
    </source>
</evidence>
<keyword evidence="3" id="KW-0378">Hydrolase</keyword>
<reference evidence="4" key="1">
    <citation type="journal article" date="2019" name="Int. J. Syst. Evol. Microbiol.">
        <title>The Global Catalogue of Microorganisms (GCM) 10K type strain sequencing project: providing services to taxonomists for standard genome sequencing and annotation.</title>
        <authorList>
            <consortium name="The Broad Institute Genomics Platform"/>
            <consortium name="The Broad Institute Genome Sequencing Center for Infectious Disease"/>
            <person name="Wu L."/>
            <person name="Ma J."/>
        </authorList>
    </citation>
    <scope>NUCLEOTIDE SEQUENCE [LARGE SCALE GENOMIC DNA]</scope>
    <source>
        <strain evidence="4">CCM 8604</strain>
    </source>
</reference>
<dbReference type="Pfam" id="PF01471">
    <property type="entry name" value="PG_binding_1"/>
    <property type="match status" value="1"/>
</dbReference>
<dbReference type="Gene3D" id="3.20.20.80">
    <property type="entry name" value="Glycosidases"/>
    <property type="match status" value="1"/>
</dbReference>
<organism evidence="3 4">
    <name type="scientific">Alloscardovia venturai</name>
    <dbReference type="NCBI Taxonomy" id="1769421"/>
    <lineage>
        <taxon>Bacteria</taxon>
        <taxon>Bacillati</taxon>
        <taxon>Actinomycetota</taxon>
        <taxon>Actinomycetes</taxon>
        <taxon>Bifidobacteriales</taxon>
        <taxon>Bifidobacteriaceae</taxon>
        <taxon>Alloscardovia</taxon>
    </lineage>
</organism>
<dbReference type="InterPro" id="IPR036365">
    <property type="entry name" value="PGBD-like_sf"/>
</dbReference>
<dbReference type="InterPro" id="IPR036366">
    <property type="entry name" value="PGBDSf"/>
</dbReference>
<dbReference type="RefSeq" id="WP_377938334.1">
    <property type="nucleotide sequence ID" value="NZ_JBHTHQ010000013.1"/>
</dbReference>
<accession>A0ABW2Y987</accession>
<gene>
    <name evidence="3" type="ORF">ACFQY8_02610</name>
</gene>
<dbReference type="EMBL" id="JBHTHQ010000013">
    <property type="protein sequence ID" value="MFD0704642.1"/>
    <property type="molecule type" value="Genomic_DNA"/>
</dbReference>
<keyword evidence="4" id="KW-1185">Reference proteome</keyword>
<evidence type="ECO:0000259" key="2">
    <source>
        <dbReference type="Pfam" id="PF08924"/>
    </source>
</evidence>
<sequence>MTDTMVLATQKWLNETYKGKQGFTAIKENGQTGWDTIYALLHALQIELGISATADNFGEGTQSRFRQKWPNGIHEQSSESKMTDNVYGIIQGALWCKGYSTSSGEITTHFFGGTGGAIRELKADMGIGGDSTVTLAIMMSLLSMDQFKLLENQGANSSVRSIQQKINQSYRNYTGIIPTDGLYGRQMNTALIQVLQSLEGYSPHDATGNFGAGTTSHLRTVTPSNYAPIAQWVWLATAALACNGYDLSPTTVWSGTVTTVVRKFQSDYALPVTGVVDKTTWMSLLTSCGDPNRAAKACDCATVLNAQQAKDLRSSGYTHVGRYLTGTVGVGSNRKSKAMNLDEVKNIQNAGLAVFPIYQDGGYYPEYFASPRQGAVDGYTAIDAAQRLGFPQDTIIYFAVDFDAYGYQIEDMIVPYFEQVCIAFANKKTNTKSYRVGVYGPRLVCREVSRRDYAIASFVADMSRGFAGNLGYAIPENWSFDQFYEGEISSAPSFALDKDAYSGRDKGVKSFDHVTQISPADIEKANVKRDIQIAQDMYVRNVLEPLNCVSKQIKFSWSYNERIKANHITTPNYDLDVELYIAESTSLAQARNPLIHISVNNYGSLSASTKNEISSASGKFDLQGFDAKGKYTDILTKIATSVKSGSVDCTVAVNNSGQLIADFTVSSRNLAPESSGLEEYVSVSVSYILTLHPVEGRNYMFKEPDMDTAKTVIAILISAVALGVAVMEAALEALLTLGVVIMI</sequence>
<dbReference type="CDD" id="cd06418">
    <property type="entry name" value="GH25_BacA-like"/>
    <property type="match status" value="1"/>
</dbReference>
<proteinExistence type="predicted"/>
<dbReference type="InterPro" id="IPR002477">
    <property type="entry name" value="Peptidoglycan-bd-like"/>
</dbReference>
<name>A0ABW2Y987_9BIFI</name>
<dbReference type="SUPFAM" id="SSF51445">
    <property type="entry name" value="(Trans)glycosidases"/>
    <property type="match status" value="1"/>
</dbReference>
<protein>
    <submittedName>
        <fullName evidence="3">Glycoside hydrolase domain-containing protein</fullName>
    </submittedName>
</protein>
<dbReference type="InterPro" id="IPR015020">
    <property type="entry name" value="Rv2525c-like_Glyco_Hydro-like"/>
</dbReference>
<comment type="caution">
    <text evidence="3">The sequence shown here is derived from an EMBL/GenBank/DDBJ whole genome shotgun (WGS) entry which is preliminary data.</text>
</comment>